<protein>
    <recommendedName>
        <fullName evidence="3">GIY-YIG domain-containing protein</fullName>
    </recommendedName>
</protein>
<evidence type="ECO:0000313" key="2">
    <source>
        <dbReference type="Proteomes" id="UP000178299"/>
    </source>
</evidence>
<dbReference type="Proteomes" id="UP000178299">
    <property type="component" value="Unassembled WGS sequence"/>
</dbReference>
<evidence type="ECO:0008006" key="3">
    <source>
        <dbReference type="Google" id="ProtNLM"/>
    </source>
</evidence>
<gene>
    <name evidence="1" type="ORF">A2W48_02955</name>
</gene>
<proteinExistence type="predicted"/>
<sequence>MVYPYKGHYTYSQDVVSEWDSSAIGVYYCGYVDSDNKLSILYIGRGTGDDGMRGRLLDHLQDDDWPDVSHFGYQVADTIKEVENWEAEEIARYKPKYNKQGK</sequence>
<evidence type="ECO:0000313" key="1">
    <source>
        <dbReference type="EMBL" id="OGF80424.1"/>
    </source>
</evidence>
<organism evidence="1 2">
    <name type="scientific">Candidatus Giovannonibacteria bacterium RIFCSPHIGHO2_12_44_12</name>
    <dbReference type="NCBI Taxonomy" id="1798340"/>
    <lineage>
        <taxon>Bacteria</taxon>
        <taxon>Candidatus Giovannoniibacteriota</taxon>
    </lineage>
</organism>
<dbReference type="EMBL" id="MFHS01000046">
    <property type="protein sequence ID" value="OGF80424.1"/>
    <property type="molecule type" value="Genomic_DNA"/>
</dbReference>
<comment type="caution">
    <text evidence="1">The sequence shown here is derived from an EMBL/GenBank/DDBJ whole genome shotgun (WGS) entry which is preliminary data.</text>
</comment>
<name>A0A1F5WXQ7_9BACT</name>
<accession>A0A1F5WXQ7</accession>
<reference evidence="1 2" key="1">
    <citation type="journal article" date="2016" name="Nat. Commun.">
        <title>Thousands of microbial genomes shed light on interconnected biogeochemical processes in an aquifer system.</title>
        <authorList>
            <person name="Anantharaman K."/>
            <person name="Brown C.T."/>
            <person name="Hug L.A."/>
            <person name="Sharon I."/>
            <person name="Castelle C.J."/>
            <person name="Probst A.J."/>
            <person name="Thomas B.C."/>
            <person name="Singh A."/>
            <person name="Wilkins M.J."/>
            <person name="Karaoz U."/>
            <person name="Brodie E.L."/>
            <person name="Williams K.H."/>
            <person name="Hubbard S.S."/>
            <person name="Banfield J.F."/>
        </authorList>
    </citation>
    <scope>NUCLEOTIDE SEQUENCE [LARGE SCALE GENOMIC DNA]</scope>
</reference>
<dbReference type="AlphaFoldDB" id="A0A1F5WXQ7"/>